<keyword evidence="12" id="KW-1185">Reference proteome</keyword>
<reference evidence="11" key="2">
    <citation type="submission" date="2025-08" db="UniProtKB">
        <authorList>
            <consortium name="Ensembl"/>
        </authorList>
    </citation>
    <scope>IDENTIFICATION</scope>
</reference>
<evidence type="ECO:0000256" key="5">
    <source>
        <dbReference type="ARBA" id="ARBA00022989"/>
    </source>
</evidence>
<evidence type="ECO:0000313" key="11">
    <source>
        <dbReference type="Ensembl" id="ENSTGUP00000032466.1"/>
    </source>
</evidence>
<feature type="compositionally biased region" description="Low complexity" evidence="8">
    <location>
        <begin position="295"/>
        <end position="314"/>
    </location>
</feature>
<feature type="transmembrane region" description="Helical" evidence="7">
    <location>
        <begin position="596"/>
        <end position="617"/>
    </location>
</feature>
<keyword evidence="3 7" id="KW-0812">Transmembrane</keyword>
<dbReference type="InterPro" id="IPR057434">
    <property type="entry name" value="LMF1/2_N"/>
</dbReference>
<keyword evidence="4 7" id="KW-0256">Endoplasmic reticulum</keyword>
<comment type="subcellular location">
    <subcellularLocation>
        <location evidence="1 7">Endoplasmic reticulum membrane</location>
        <topology evidence="1 7">Multi-pass membrane protein</topology>
    </subcellularLocation>
</comment>
<dbReference type="Pfam" id="PF06762">
    <property type="entry name" value="LMF1"/>
    <property type="match status" value="1"/>
</dbReference>
<dbReference type="GO" id="GO:0051604">
    <property type="term" value="P:protein maturation"/>
    <property type="evidence" value="ECO:0007669"/>
    <property type="project" value="InterPro"/>
</dbReference>
<protein>
    <recommendedName>
        <fullName evidence="7">Lipase maturation factor</fullName>
    </recommendedName>
</protein>
<feature type="domain" description="Lipase maturation factor 1/2 C-terminal" evidence="10">
    <location>
        <begin position="632"/>
        <end position="775"/>
    </location>
</feature>
<evidence type="ECO:0000256" key="1">
    <source>
        <dbReference type="ARBA" id="ARBA00004477"/>
    </source>
</evidence>
<dbReference type="InterPro" id="IPR009613">
    <property type="entry name" value="LMF"/>
</dbReference>
<dbReference type="Pfam" id="PF25179">
    <property type="entry name" value="LMF1_C"/>
    <property type="match status" value="1"/>
</dbReference>
<dbReference type="PANTHER" id="PTHR14463">
    <property type="entry name" value="LIPASE MATURATION FACTOR"/>
    <property type="match status" value="1"/>
</dbReference>
<evidence type="ECO:0000313" key="12">
    <source>
        <dbReference type="Proteomes" id="UP000007754"/>
    </source>
</evidence>
<organism evidence="11 12">
    <name type="scientific">Taeniopygia guttata</name>
    <name type="common">Zebra finch</name>
    <name type="synonym">Poephila guttata</name>
    <dbReference type="NCBI Taxonomy" id="59729"/>
    <lineage>
        <taxon>Eukaryota</taxon>
        <taxon>Metazoa</taxon>
        <taxon>Chordata</taxon>
        <taxon>Craniata</taxon>
        <taxon>Vertebrata</taxon>
        <taxon>Euteleostomi</taxon>
        <taxon>Archelosauria</taxon>
        <taxon>Archosauria</taxon>
        <taxon>Dinosauria</taxon>
        <taxon>Saurischia</taxon>
        <taxon>Theropoda</taxon>
        <taxon>Coelurosauria</taxon>
        <taxon>Aves</taxon>
        <taxon>Neognathae</taxon>
        <taxon>Neoaves</taxon>
        <taxon>Telluraves</taxon>
        <taxon>Australaves</taxon>
        <taxon>Passeriformes</taxon>
        <taxon>Passeroidea</taxon>
        <taxon>Estrildidae</taxon>
        <taxon>Estrildinae</taxon>
        <taxon>Taeniopygia</taxon>
    </lineage>
</organism>
<comment type="function">
    <text evidence="7">Involved in the maturation of specific proteins in the endoplasmic reticulum.</text>
</comment>
<dbReference type="InterPro" id="IPR057433">
    <property type="entry name" value="LMF1/2_C"/>
</dbReference>
<reference evidence="11 12" key="1">
    <citation type="journal article" date="2010" name="Nature">
        <title>The genome of a songbird.</title>
        <authorList>
            <person name="Warren W.C."/>
            <person name="Clayton D.F."/>
            <person name="Ellegren H."/>
            <person name="Arnold A.P."/>
            <person name="Hillier L.W."/>
            <person name="Kunstner A."/>
            <person name="Searle S."/>
            <person name="White S."/>
            <person name="Vilella A.J."/>
            <person name="Fairley S."/>
            <person name="Heger A."/>
            <person name="Kong L."/>
            <person name="Ponting C.P."/>
            <person name="Jarvis E.D."/>
            <person name="Mello C.V."/>
            <person name="Minx P."/>
            <person name="Lovell P."/>
            <person name="Velho T.A."/>
            <person name="Ferris M."/>
            <person name="Balakrishnan C.N."/>
            <person name="Sinha S."/>
            <person name="Blatti C."/>
            <person name="London S.E."/>
            <person name="Li Y."/>
            <person name="Lin Y.C."/>
            <person name="George J."/>
            <person name="Sweedler J."/>
            <person name="Southey B."/>
            <person name="Gunaratne P."/>
            <person name="Watson M."/>
            <person name="Nam K."/>
            <person name="Backstrom N."/>
            <person name="Smeds L."/>
            <person name="Nabholz B."/>
            <person name="Itoh Y."/>
            <person name="Whitney O."/>
            <person name="Pfenning A.R."/>
            <person name="Howard J."/>
            <person name="Volker M."/>
            <person name="Skinner B.M."/>
            <person name="Griffin D.K."/>
            <person name="Ye L."/>
            <person name="McLaren W.M."/>
            <person name="Flicek P."/>
            <person name="Quesada V."/>
            <person name="Velasco G."/>
            <person name="Lopez-Otin C."/>
            <person name="Puente X.S."/>
            <person name="Olender T."/>
            <person name="Lancet D."/>
            <person name="Smit A.F."/>
            <person name="Hubley R."/>
            <person name="Konkel M.K."/>
            <person name="Walker J.A."/>
            <person name="Batzer M.A."/>
            <person name="Gu W."/>
            <person name="Pollock D.D."/>
            <person name="Chen L."/>
            <person name="Cheng Z."/>
            <person name="Eichler E.E."/>
            <person name="Stapley J."/>
            <person name="Slate J."/>
            <person name="Ekblom R."/>
            <person name="Birkhead T."/>
            <person name="Burke T."/>
            <person name="Burt D."/>
            <person name="Scharff C."/>
            <person name="Adam I."/>
            <person name="Richard H."/>
            <person name="Sultan M."/>
            <person name="Soldatov A."/>
            <person name="Lehrach H."/>
            <person name="Edwards S.V."/>
            <person name="Yang S.P."/>
            <person name="Li X."/>
            <person name="Graves T."/>
            <person name="Fulton L."/>
            <person name="Nelson J."/>
            <person name="Chinwalla A."/>
            <person name="Hou S."/>
            <person name="Mardis E.R."/>
            <person name="Wilson R.K."/>
        </authorList>
    </citation>
    <scope>NUCLEOTIDE SEQUENCE [LARGE SCALE GENOMIC DNA]</scope>
</reference>
<evidence type="ECO:0000259" key="9">
    <source>
        <dbReference type="Pfam" id="PF06762"/>
    </source>
</evidence>
<comment type="caution">
    <text evidence="7">Lacks conserved residue(s) required for the propagation of feature annotation.</text>
</comment>
<evidence type="ECO:0000256" key="4">
    <source>
        <dbReference type="ARBA" id="ARBA00022824"/>
    </source>
</evidence>
<dbReference type="InParanoid" id="A0A674HCR9"/>
<dbReference type="Proteomes" id="UP000007754">
    <property type="component" value="Chromosome 14"/>
</dbReference>
<dbReference type="GO" id="GO:0005789">
    <property type="term" value="C:endoplasmic reticulum membrane"/>
    <property type="evidence" value="ECO:0007669"/>
    <property type="project" value="UniProtKB-SubCell"/>
</dbReference>
<evidence type="ECO:0000256" key="8">
    <source>
        <dbReference type="SAM" id="MobiDB-lite"/>
    </source>
</evidence>
<reference evidence="11" key="3">
    <citation type="submission" date="2025-09" db="UniProtKB">
        <authorList>
            <consortium name="Ensembl"/>
        </authorList>
    </citation>
    <scope>IDENTIFICATION</scope>
</reference>
<comment type="similarity">
    <text evidence="2 7">Belongs to the lipase maturation factor family.</text>
</comment>
<accession>A0A674HCR9</accession>
<dbReference type="GeneTree" id="ENSGT00530000063702"/>
<name>A0A674HCR9_TAEGU</name>
<keyword evidence="5 7" id="KW-1133">Transmembrane helix</keyword>
<proteinExistence type="inferred from homology"/>
<dbReference type="AlphaFoldDB" id="A0A674HCR9"/>
<evidence type="ECO:0000259" key="10">
    <source>
        <dbReference type="Pfam" id="PF25179"/>
    </source>
</evidence>
<feature type="domain" description="Lipase maturation factor 1/2 N-terminal" evidence="9">
    <location>
        <begin position="456"/>
        <end position="562"/>
    </location>
</feature>
<sequence length="797" mass="88749">PPLFFYFSNKTSHFLAGSQRIIPVFSRSPPCPVTSRPAGPHTPCPTRRPRFAERSPNFSVSARFLPFLPISPRFSQFFPSFPVFHLFSRSPPCPITSRPAGPHTPCPTRRPRFAAHSASFSPFLPISATFSPFLPVSPHFPPFPPYFLSVPAVSRHVPPRRAAHAVPDTAAALCRAFSQFLPVSPHFCPFLPISATFSPFLPVSARFPRPPPCPITSRPAGRTRRARHGGRALQSVLPISPCFCPFLPISPRSCSFLPVSPRFTPFLPYFPSPPRPWPAPPAAHARCARHGGAQRGAAAAPPGRARSGPRSSRSGSRRIPRAPARNRGLAALPGHLLADPHRAAALHCLPVLRGLPGGLSAEQAADRREGAAPLQALPAGHQEILQGEGRPGRPELCTHSHLVPGLVCHGQHLGLPGPGWPGWGSLCAADWLCQHGPHGPAVAALPLLGQRWTDLGLIKIRGDRCWRELTCMDYHYETQPVPNPISYFMHRSPWWFHRLETLVNHFIELVVPFFLLLGRRMSILHGLLQILFQVLLIISGNLSFLNWLTMVPSLACFDDASLGPLFGARLRERAARRQLPAPGAQRLSLGSCVRRVLNISLGLLITYLSIPVVLNLVSSRQVMNTSFNPLRIVNTYGAFGSITKERTEVILQGTSSLDPNDPTAVWEEFEFKCKPGDLRRRPCLISPYHYRLDWLMWFAAFQTYEQNEWIIHLAGKLLAQEEETLSLLATNPFAGRDPPRWIRGEHFKYKFSQPGGKHAADGKWWIRKRIGPYFPPVNLQGLRKFFKDRNWPYPVQD</sequence>
<feature type="transmembrane region" description="Helical" evidence="7">
    <location>
        <begin position="530"/>
        <end position="548"/>
    </location>
</feature>
<dbReference type="Ensembl" id="ENSTGUT00000024179.1">
    <property type="protein sequence ID" value="ENSTGUP00000032466.1"/>
    <property type="gene ID" value="ENSTGUG00000006840.2"/>
</dbReference>
<evidence type="ECO:0000256" key="6">
    <source>
        <dbReference type="ARBA" id="ARBA00023136"/>
    </source>
</evidence>
<evidence type="ECO:0000256" key="7">
    <source>
        <dbReference type="RuleBase" id="RU361229"/>
    </source>
</evidence>
<evidence type="ECO:0000256" key="3">
    <source>
        <dbReference type="ARBA" id="ARBA00022692"/>
    </source>
</evidence>
<keyword evidence="6 7" id="KW-0472">Membrane</keyword>
<evidence type="ECO:0000256" key="2">
    <source>
        <dbReference type="ARBA" id="ARBA00005512"/>
    </source>
</evidence>
<feature type="region of interest" description="Disordered" evidence="8">
    <location>
        <begin position="280"/>
        <end position="326"/>
    </location>
</feature>
<dbReference type="PANTHER" id="PTHR14463:SF10">
    <property type="entry name" value="LIPASE MATURATION FACTOR 1"/>
    <property type="match status" value="1"/>
</dbReference>